<proteinExistence type="predicted"/>
<sequence>MFDRVMMVDWSGGNDRGARPKRDAIWIGETGRDPVYCRNRRTAEDLLSERIADALAGGARLMIGFDFPFGYPVGVAQALCEGSVLDLWDWLDTRIEDTPKANNRFDLAGRINLSLGTPGPFWGNALKRDVPGLSRTKSGYANPFPNRRACELRSPGTFTVWQLAGAGAVGSQVLMGLPVLARLRRRFQVSVWPFEPLDAPVVFTEVWPGLIEPVVRTAEGIRDAVQVDFLARGIGRLNPDRLEAMLAVDVPEARAEEGWILGLGFEEELQDICR</sequence>
<dbReference type="EMBL" id="AAYA01000001">
    <property type="protein sequence ID" value="EBA10332.1"/>
    <property type="molecule type" value="Genomic_DNA"/>
</dbReference>
<dbReference type="eggNOG" id="COG0303">
    <property type="taxonomic scope" value="Bacteria"/>
</dbReference>
<protein>
    <submittedName>
        <fullName evidence="1">Uncharacterized protein</fullName>
    </submittedName>
</protein>
<name>A3JXU6_SAGS3</name>
<dbReference type="RefSeq" id="WP_005855086.1">
    <property type="nucleotide sequence ID" value="NZ_AAYA01000001.1"/>
</dbReference>
<organism evidence="1 2">
    <name type="scientific">Sagittula stellata (strain ATCC 700073 / DSM 11524 / E-37)</name>
    <dbReference type="NCBI Taxonomy" id="388399"/>
    <lineage>
        <taxon>Bacteria</taxon>
        <taxon>Pseudomonadati</taxon>
        <taxon>Pseudomonadota</taxon>
        <taxon>Alphaproteobacteria</taxon>
        <taxon>Rhodobacterales</taxon>
        <taxon>Roseobacteraceae</taxon>
        <taxon>Sagittula</taxon>
    </lineage>
</organism>
<keyword evidence="2" id="KW-1185">Reference proteome</keyword>
<comment type="caution">
    <text evidence="1">The sequence shown here is derived from an EMBL/GenBank/DDBJ whole genome shotgun (WGS) entry which is preliminary data.</text>
</comment>
<dbReference type="AlphaFoldDB" id="A3JXU6"/>
<evidence type="ECO:0000313" key="1">
    <source>
        <dbReference type="EMBL" id="EBA10332.1"/>
    </source>
</evidence>
<evidence type="ECO:0000313" key="2">
    <source>
        <dbReference type="Proteomes" id="UP000005713"/>
    </source>
</evidence>
<dbReference type="OrthoDB" id="9804758at2"/>
<gene>
    <name evidence="1" type="ORF">SSE37_20042</name>
</gene>
<reference evidence="1 2" key="1">
    <citation type="submission" date="2006-06" db="EMBL/GenBank/DDBJ databases">
        <authorList>
            <person name="Moran M.A."/>
            <person name="Ferriera S."/>
            <person name="Johnson J."/>
            <person name="Kravitz S."/>
            <person name="Beeson K."/>
            <person name="Sutton G."/>
            <person name="Rogers Y.-H."/>
            <person name="Friedman R."/>
            <person name="Frazier M."/>
            <person name="Venter J.C."/>
        </authorList>
    </citation>
    <scope>NUCLEOTIDE SEQUENCE [LARGE SCALE GENOMIC DNA]</scope>
    <source>
        <strain evidence="1 2">E-37</strain>
    </source>
</reference>
<accession>A3JXU6</accession>
<dbReference type="Proteomes" id="UP000005713">
    <property type="component" value="Unassembled WGS sequence"/>
</dbReference>